<accession>A0A1I1L9D7</accession>
<feature type="compositionally biased region" description="Basic and acidic residues" evidence="6">
    <location>
        <begin position="301"/>
        <end position="324"/>
    </location>
</feature>
<name>A0A1I1L9D7_9ACTN</name>
<keyword evidence="3 7" id="KW-0812">Transmembrane</keyword>
<keyword evidence="4 7" id="KW-1133">Transmembrane helix</keyword>
<organism evidence="8 9">
    <name type="scientific">Streptomyces aidingensis</name>
    <dbReference type="NCBI Taxonomy" id="910347"/>
    <lineage>
        <taxon>Bacteria</taxon>
        <taxon>Bacillati</taxon>
        <taxon>Actinomycetota</taxon>
        <taxon>Actinomycetes</taxon>
        <taxon>Kitasatosporales</taxon>
        <taxon>Streptomycetaceae</taxon>
        <taxon>Streptomyces</taxon>
    </lineage>
</organism>
<reference evidence="8 9" key="1">
    <citation type="submission" date="2016-10" db="EMBL/GenBank/DDBJ databases">
        <authorList>
            <person name="de Groot N.N."/>
        </authorList>
    </citation>
    <scope>NUCLEOTIDE SEQUENCE [LARGE SCALE GENOMIC DNA]</scope>
    <source>
        <strain evidence="8 9">CGMCC 4.5739</strain>
    </source>
</reference>
<dbReference type="RefSeq" id="WP_093838697.1">
    <property type="nucleotide sequence ID" value="NZ_FOLM01000005.1"/>
</dbReference>
<evidence type="ECO:0000256" key="4">
    <source>
        <dbReference type="ARBA" id="ARBA00022989"/>
    </source>
</evidence>
<keyword evidence="5 7" id="KW-0472">Membrane</keyword>
<evidence type="ECO:0000313" key="9">
    <source>
        <dbReference type="Proteomes" id="UP000199207"/>
    </source>
</evidence>
<keyword evidence="2" id="KW-1003">Cell membrane</keyword>
<evidence type="ECO:0000256" key="6">
    <source>
        <dbReference type="SAM" id="MobiDB-lite"/>
    </source>
</evidence>
<dbReference type="PANTHER" id="PTHR30213">
    <property type="entry name" value="INNER MEMBRANE PROTEIN YHJD"/>
    <property type="match status" value="1"/>
</dbReference>
<dbReference type="AlphaFoldDB" id="A0A1I1L9D7"/>
<feature type="transmembrane region" description="Helical" evidence="7">
    <location>
        <begin position="38"/>
        <end position="64"/>
    </location>
</feature>
<gene>
    <name evidence="8" type="ORF">SAMN05421773_105116</name>
</gene>
<evidence type="ECO:0000313" key="8">
    <source>
        <dbReference type="EMBL" id="SFC69717.1"/>
    </source>
</evidence>
<protein>
    <submittedName>
        <fullName evidence="8">Membrane protein</fullName>
    </submittedName>
</protein>
<dbReference type="GO" id="GO:0005886">
    <property type="term" value="C:plasma membrane"/>
    <property type="evidence" value="ECO:0007669"/>
    <property type="project" value="UniProtKB-SubCell"/>
</dbReference>
<evidence type="ECO:0000256" key="5">
    <source>
        <dbReference type="ARBA" id="ARBA00023136"/>
    </source>
</evidence>
<proteinExistence type="predicted"/>
<evidence type="ECO:0000256" key="1">
    <source>
        <dbReference type="ARBA" id="ARBA00004651"/>
    </source>
</evidence>
<dbReference type="EMBL" id="FOLM01000005">
    <property type="protein sequence ID" value="SFC69717.1"/>
    <property type="molecule type" value="Genomic_DNA"/>
</dbReference>
<dbReference type="OrthoDB" id="9781030at2"/>
<dbReference type="Proteomes" id="UP000199207">
    <property type="component" value="Unassembled WGS sequence"/>
</dbReference>
<dbReference type="STRING" id="910347.SAMN05421773_105116"/>
<feature type="transmembrane region" description="Helical" evidence="7">
    <location>
        <begin position="222"/>
        <end position="246"/>
    </location>
</feature>
<evidence type="ECO:0000256" key="2">
    <source>
        <dbReference type="ARBA" id="ARBA00022475"/>
    </source>
</evidence>
<feature type="transmembrane region" description="Helical" evidence="7">
    <location>
        <begin position="144"/>
        <end position="171"/>
    </location>
</feature>
<dbReference type="NCBIfam" id="TIGR00765">
    <property type="entry name" value="yihY_not_rbn"/>
    <property type="match status" value="1"/>
</dbReference>
<keyword evidence="9" id="KW-1185">Reference proteome</keyword>
<sequence>MAHGASLPDGPGELSGRSWRDVLKRTLKNFKADNLTDWAAALTYYGVLSIFPALLALVSILGLIGSDAIDPLVDNVASLAPGAVQEVLTSALDQLRGSRGAAGLALVVGLAVALWSASGYVAAFMRASNIVYRVPEGRPVWKTLPVRVGVTLVLVVGLALTAVGITVTGGIARRVGDVFGLGDTAVLVWDIAKWPVLLLLISVMIALLYWASPNVKQPGFRWITPGSLLAVIVWIIASAAFALYVANFGSYNQTYGSIAAVIIFLIWLWLTNTVILLGHKLNAELDRGRAVEAGLPPGHEPFAELRDSRKADTESKERAEETAERTGATGPHRSDRRDRDTDNGTDRDSDTGSSGATAA</sequence>
<feature type="transmembrane region" description="Helical" evidence="7">
    <location>
        <begin position="101"/>
        <end position="123"/>
    </location>
</feature>
<feature type="compositionally biased region" description="Basic and acidic residues" evidence="6">
    <location>
        <begin position="332"/>
        <end position="350"/>
    </location>
</feature>
<comment type="subcellular location">
    <subcellularLocation>
        <location evidence="1">Cell membrane</location>
        <topology evidence="1">Multi-pass membrane protein</topology>
    </subcellularLocation>
</comment>
<feature type="transmembrane region" description="Helical" evidence="7">
    <location>
        <begin position="191"/>
        <end position="210"/>
    </location>
</feature>
<dbReference type="InterPro" id="IPR017039">
    <property type="entry name" value="Virul_fac_BrkB"/>
</dbReference>
<evidence type="ECO:0000256" key="3">
    <source>
        <dbReference type="ARBA" id="ARBA00022692"/>
    </source>
</evidence>
<evidence type="ECO:0000256" key="7">
    <source>
        <dbReference type="SAM" id="Phobius"/>
    </source>
</evidence>
<dbReference type="PANTHER" id="PTHR30213:SF0">
    <property type="entry name" value="UPF0761 MEMBRANE PROTEIN YIHY"/>
    <property type="match status" value="1"/>
</dbReference>
<feature type="transmembrane region" description="Helical" evidence="7">
    <location>
        <begin position="258"/>
        <end position="277"/>
    </location>
</feature>
<dbReference type="Pfam" id="PF03631">
    <property type="entry name" value="Virul_fac_BrkB"/>
    <property type="match status" value="1"/>
</dbReference>
<feature type="region of interest" description="Disordered" evidence="6">
    <location>
        <begin position="294"/>
        <end position="359"/>
    </location>
</feature>